<keyword evidence="4 7" id="KW-0812">Transmembrane</keyword>
<comment type="subcellular location">
    <subcellularLocation>
        <location evidence="1">Cell membrane</location>
        <topology evidence="1">Multi-pass membrane protein</topology>
    </subcellularLocation>
</comment>
<keyword evidence="5 7" id="KW-1133">Transmembrane helix</keyword>
<proteinExistence type="predicted"/>
<reference evidence="8" key="1">
    <citation type="submission" date="2015-10" db="EMBL/GenBank/DDBJ databases">
        <title>Description of Candidatus Tenderia electrophaga gen. nov, sp. nov., an Uncultivated Electroautotroph from a Biocathode Enrichment.</title>
        <authorList>
            <person name="Eddie B.J."/>
            <person name="Malanoski A.P."/>
            <person name="Wang Z."/>
            <person name="Hall R.J."/>
            <person name="Oh S.D."/>
            <person name="Heiner C."/>
            <person name="Lin B."/>
            <person name="Strycharz-Glaven S.M."/>
        </authorList>
    </citation>
    <scope>NUCLEOTIDE SEQUENCE [LARGE SCALE GENOMIC DNA]</scope>
    <source>
        <strain evidence="8">NRL1</strain>
    </source>
</reference>
<dbReference type="KEGG" id="tee:Tel_09585"/>
<dbReference type="STRING" id="1748243.Tel_09585"/>
<keyword evidence="6 7" id="KW-0472">Membrane</keyword>
<dbReference type="AlphaFoldDB" id="A0A0S2TDZ4"/>
<protein>
    <recommendedName>
        <fullName evidence="10">Cobalamin biosynthesis protein CbiM</fullName>
    </recommendedName>
</protein>
<evidence type="ECO:0008006" key="10">
    <source>
        <dbReference type="Google" id="ProtNLM"/>
    </source>
</evidence>
<keyword evidence="3" id="KW-1003">Cell membrane</keyword>
<dbReference type="InterPro" id="IPR002751">
    <property type="entry name" value="CbiM/NikMN"/>
</dbReference>
<keyword evidence="9" id="KW-1185">Reference proteome</keyword>
<dbReference type="Proteomes" id="UP000055136">
    <property type="component" value="Chromosome"/>
</dbReference>
<dbReference type="PANTHER" id="PTHR34229:SF1">
    <property type="entry name" value="METAL TRANSPORT PROTEIN HI_1621-RELATED"/>
    <property type="match status" value="1"/>
</dbReference>
<accession>A0A0S2TDZ4</accession>
<dbReference type="Gene3D" id="1.10.1760.20">
    <property type="match status" value="1"/>
</dbReference>
<organism evidence="8 9">
    <name type="scientific">Candidatus Tenderia electrophaga</name>
    <dbReference type="NCBI Taxonomy" id="1748243"/>
    <lineage>
        <taxon>Bacteria</taxon>
        <taxon>Pseudomonadati</taxon>
        <taxon>Pseudomonadota</taxon>
        <taxon>Gammaproteobacteria</taxon>
        <taxon>Candidatus Tenderiales</taxon>
        <taxon>Candidatus Tenderiaceae</taxon>
        <taxon>Candidatus Tenderia</taxon>
    </lineage>
</organism>
<evidence type="ECO:0000256" key="7">
    <source>
        <dbReference type="SAM" id="Phobius"/>
    </source>
</evidence>
<dbReference type="GO" id="GO:0005886">
    <property type="term" value="C:plasma membrane"/>
    <property type="evidence" value="ECO:0007669"/>
    <property type="project" value="UniProtKB-SubCell"/>
</dbReference>
<feature type="transmembrane region" description="Helical" evidence="7">
    <location>
        <begin position="118"/>
        <end position="143"/>
    </location>
</feature>
<evidence type="ECO:0000256" key="3">
    <source>
        <dbReference type="ARBA" id="ARBA00022475"/>
    </source>
</evidence>
<feature type="transmembrane region" description="Helical" evidence="7">
    <location>
        <begin position="88"/>
        <end position="106"/>
    </location>
</feature>
<evidence type="ECO:0000256" key="2">
    <source>
        <dbReference type="ARBA" id="ARBA00022448"/>
    </source>
</evidence>
<dbReference type="PANTHER" id="PTHR34229">
    <property type="entry name" value="METAL TRANSPORT PROTEIN HI_1621-RELATED"/>
    <property type="match status" value="1"/>
</dbReference>
<evidence type="ECO:0000256" key="6">
    <source>
        <dbReference type="ARBA" id="ARBA00023136"/>
    </source>
</evidence>
<evidence type="ECO:0000256" key="1">
    <source>
        <dbReference type="ARBA" id="ARBA00004651"/>
    </source>
</evidence>
<dbReference type="Pfam" id="PF01891">
    <property type="entry name" value="CbiM"/>
    <property type="match status" value="1"/>
</dbReference>
<evidence type="ECO:0000256" key="4">
    <source>
        <dbReference type="ARBA" id="ARBA00022692"/>
    </source>
</evidence>
<dbReference type="EMBL" id="CP013099">
    <property type="protein sequence ID" value="ALP53383.1"/>
    <property type="molecule type" value="Genomic_DNA"/>
</dbReference>
<evidence type="ECO:0000256" key="5">
    <source>
        <dbReference type="ARBA" id="ARBA00022989"/>
    </source>
</evidence>
<keyword evidence="2" id="KW-0813">Transport</keyword>
<feature type="transmembrane region" description="Helical" evidence="7">
    <location>
        <begin position="33"/>
        <end position="54"/>
    </location>
</feature>
<gene>
    <name evidence="8" type="ORF">Tel_09585</name>
</gene>
<evidence type="ECO:0000313" key="8">
    <source>
        <dbReference type="EMBL" id="ALP53383.1"/>
    </source>
</evidence>
<evidence type="ECO:0000313" key="9">
    <source>
        <dbReference type="Proteomes" id="UP000055136"/>
    </source>
</evidence>
<sequence length="195" mass="20161">MLTAGFAAMAVLAAATSRNVDLEEIPKISVVTAVFFVANFIHIPFVVASIHLILNGLAGVILGKRAFMAIMLGVVLQSFFGFGGVSVIGVNSVMLGGGALLAYAVWQARHLVSFANRAVVFGFLAGALGIFFSGCVLALALVTTGEAFMATAQLVLGYHVVLMVLEGIVTGACVGFLMKTKPDLLAGQRRAVATG</sequence>
<feature type="transmembrane region" description="Helical" evidence="7">
    <location>
        <begin position="155"/>
        <end position="178"/>
    </location>
</feature>
<name>A0A0S2TDZ4_9GAMM</name>
<dbReference type="GO" id="GO:0000041">
    <property type="term" value="P:transition metal ion transport"/>
    <property type="evidence" value="ECO:0007669"/>
    <property type="project" value="InterPro"/>
</dbReference>